<evidence type="ECO:0000256" key="7">
    <source>
        <dbReference type="ARBA" id="ARBA00023016"/>
    </source>
</evidence>
<evidence type="ECO:0000313" key="9">
    <source>
        <dbReference type="Proteomes" id="UP000007054"/>
    </source>
</evidence>
<keyword evidence="6" id="KW-0694">RNA-binding</keyword>
<gene>
    <name evidence="8" type="ordered locus">RUM_12570</name>
</gene>
<evidence type="ECO:0000256" key="5">
    <source>
        <dbReference type="ARBA" id="ARBA00022801"/>
    </source>
</evidence>
<dbReference type="KEGG" id="rch:RUM_12570"/>
<dbReference type="GO" id="GO:0003729">
    <property type="term" value="F:mRNA binding"/>
    <property type="evidence" value="ECO:0007669"/>
    <property type="project" value="InterPro"/>
</dbReference>
<dbReference type="InterPro" id="IPR012933">
    <property type="entry name" value="HicA_mRNA_interferase"/>
</dbReference>
<keyword evidence="4" id="KW-0255">Endonuclease</keyword>
<dbReference type="AlphaFoldDB" id="D4LCP4"/>
<comment type="similarity">
    <text evidence="1">Belongs to the HicA mRNA interferase family.</text>
</comment>
<keyword evidence="8" id="KW-0449">Lipoprotein</keyword>
<evidence type="ECO:0000256" key="4">
    <source>
        <dbReference type="ARBA" id="ARBA00022759"/>
    </source>
</evidence>
<dbReference type="OrthoDB" id="9811409at2"/>
<dbReference type="SUPFAM" id="SSF54786">
    <property type="entry name" value="YcfA/nrd intein domain"/>
    <property type="match status" value="1"/>
</dbReference>
<evidence type="ECO:0000313" key="8">
    <source>
        <dbReference type="EMBL" id="CBL17389.1"/>
    </source>
</evidence>
<dbReference type="PATRIC" id="fig|213810.4.peg.1152"/>
<dbReference type="EMBL" id="FP929052">
    <property type="protein sequence ID" value="CBL17389.1"/>
    <property type="molecule type" value="Genomic_DNA"/>
</dbReference>
<dbReference type="HOGENOM" id="CLU_164851_4_2_9"/>
<sequence>MKSFSSRDIIRQLIADGWYEVNCAGDHHQFKHPSKKGRVTVTHPVKDIPIKTLKSIEKQAGVHFV</sequence>
<protein>
    <submittedName>
        <fullName evidence="8">Predicted periplasmic or secreted lipoprotein</fullName>
    </submittedName>
</protein>
<keyword evidence="7" id="KW-0346">Stress response</keyword>
<reference evidence="8" key="2">
    <citation type="submission" date="2010-03" db="EMBL/GenBank/DDBJ databases">
        <authorList>
            <person name="Pajon A."/>
        </authorList>
    </citation>
    <scope>NUCLEOTIDE SEQUENCE</scope>
    <source>
        <strain evidence="8">Type strain: 18P13</strain>
    </source>
</reference>
<name>D4LCP4_RUMC1</name>
<dbReference type="InterPro" id="IPR038570">
    <property type="entry name" value="HicA_sf"/>
</dbReference>
<accession>D4LCP4</accession>
<evidence type="ECO:0000256" key="1">
    <source>
        <dbReference type="ARBA" id="ARBA00006620"/>
    </source>
</evidence>
<dbReference type="Proteomes" id="UP000007054">
    <property type="component" value="Chromosome"/>
</dbReference>
<dbReference type="RefSeq" id="WP_015558296.1">
    <property type="nucleotide sequence ID" value="NC_021039.1"/>
</dbReference>
<dbReference type="GeneID" id="83155992"/>
<evidence type="ECO:0000256" key="3">
    <source>
        <dbReference type="ARBA" id="ARBA00022722"/>
    </source>
</evidence>
<keyword evidence="3" id="KW-0540">Nuclease</keyword>
<dbReference type="GO" id="GO:0004519">
    <property type="term" value="F:endonuclease activity"/>
    <property type="evidence" value="ECO:0007669"/>
    <property type="project" value="UniProtKB-KW"/>
</dbReference>
<keyword evidence="9" id="KW-1185">Reference proteome</keyword>
<dbReference type="GO" id="GO:0016787">
    <property type="term" value="F:hydrolase activity"/>
    <property type="evidence" value="ECO:0007669"/>
    <property type="project" value="UniProtKB-KW"/>
</dbReference>
<evidence type="ECO:0000256" key="2">
    <source>
        <dbReference type="ARBA" id="ARBA00022649"/>
    </source>
</evidence>
<proteinExistence type="inferred from homology"/>
<keyword evidence="2" id="KW-1277">Toxin-antitoxin system</keyword>
<keyword evidence="5" id="KW-0378">Hydrolase</keyword>
<organism evidence="8 9">
    <name type="scientific">Ruminococcus champanellensis (strain DSM 18848 / JCM 17042 / KCTC 15320 / 18P13)</name>
    <dbReference type="NCBI Taxonomy" id="213810"/>
    <lineage>
        <taxon>Bacteria</taxon>
        <taxon>Bacillati</taxon>
        <taxon>Bacillota</taxon>
        <taxon>Clostridia</taxon>
        <taxon>Eubacteriales</taxon>
        <taxon>Oscillospiraceae</taxon>
        <taxon>Ruminococcus</taxon>
    </lineage>
</organism>
<reference evidence="8" key="1">
    <citation type="submission" date="2010-03" db="EMBL/GenBank/DDBJ databases">
        <title>The genome sequence of Ruminococcus sp. 18P13.</title>
        <authorList>
            <consortium name="metaHIT consortium -- http://www.metahit.eu/"/>
            <person name="Pajon A."/>
            <person name="Turner K."/>
            <person name="Parkhill J."/>
            <person name="Bernalier A."/>
        </authorList>
    </citation>
    <scope>NUCLEOTIDE SEQUENCE [LARGE SCALE GENOMIC DNA]</scope>
    <source>
        <strain evidence="8">Type strain: 18P13</strain>
    </source>
</reference>
<dbReference type="BioCyc" id="RCHA213810:RUM_RS06070-MONOMER"/>
<dbReference type="Pfam" id="PF07927">
    <property type="entry name" value="HicA_toxin"/>
    <property type="match status" value="1"/>
</dbReference>
<dbReference type="Gene3D" id="3.30.920.30">
    <property type="entry name" value="Hypothetical protein"/>
    <property type="match status" value="1"/>
</dbReference>
<evidence type="ECO:0000256" key="6">
    <source>
        <dbReference type="ARBA" id="ARBA00022884"/>
    </source>
</evidence>